<reference evidence="2 3" key="1">
    <citation type="journal article" date="2019" name="Int. J. Syst. Evol. Microbiol.">
        <title>The Global Catalogue of Microorganisms (GCM) 10K type strain sequencing project: providing services to taxonomists for standard genome sequencing and annotation.</title>
        <authorList>
            <consortium name="The Broad Institute Genomics Platform"/>
            <consortium name="The Broad Institute Genome Sequencing Center for Infectious Disease"/>
            <person name="Wu L."/>
            <person name="Ma J."/>
        </authorList>
    </citation>
    <scope>NUCLEOTIDE SEQUENCE [LARGE SCALE GENOMIC DNA]</scope>
    <source>
        <strain evidence="2 3">DT85</strain>
    </source>
</reference>
<evidence type="ECO:0000313" key="3">
    <source>
        <dbReference type="Proteomes" id="UP001596398"/>
    </source>
</evidence>
<dbReference type="Proteomes" id="UP001596398">
    <property type="component" value="Unassembled WGS sequence"/>
</dbReference>
<proteinExistence type="predicted"/>
<sequence length="57" mass="5441">MSLLDGGATRAGLFFLAGFLVATAGGVALGDPALGVSTGVAAGLALAAFGYLFVRPA</sequence>
<dbReference type="EMBL" id="JBHTAP010000001">
    <property type="protein sequence ID" value="MFC7233833.1"/>
    <property type="molecule type" value="Genomic_DNA"/>
</dbReference>
<organism evidence="2 3">
    <name type="scientific">Halosegnis marinus</name>
    <dbReference type="NCBI Taxonomy" id="3034023"/>
    <lineage>
        <taxon>Archaea</taxon>
        <taxon>Methanobacteriati</taxon>
        <taxon>Methanobacteriota</taxon>
        <taxon>Stenosarchaea group</taxon>
        <taxon>Halobacteria</taxon>
        <taxon>Halobacteriales</taxon>
        <taxon>Natronomonadaceae</taxon>
        <taxon>Halosegnis</taxon>
    </lineage>
</organism>
<accession>A0ABD5ZKR2</accession>
<evidence type="ECO:0000256" key="1">
    <source>
        <dbReference type="SAM" id="Phobius"/>
    </source>
</evidence>
<dbReference type="RefSeq" id="WP_276234830.1">
    <property type="nucleotide sequence ID" value="NZ_CP119802.1"/>
</dbReference>
<keyword evidence="3" id="KW-1185">Reference proteome</keyword>
<feature type="transmembrane region" description="Helical" evidence="1">
    <location>
        <begin position="36"/>
        <end position="54"/>
    </location>
</feature>
<comment type="caution">
    <text evidence="2">The sequence shown here is derived from an EMBL/GenBank/DDBJ whole genome shotgun (WGS) entry which is preliminary data.</text>
</comment>
<keyword evidence="1" id="KW-0472">Membrane</keyword>
<keyword evidence="1" id="KW-0812">Transmembrane</keyword>
<keyword evidence="1" id="KW-1133">Transmembrane helix</keyword>
<evidence type="ECO:0000313" key="2">
    <source>
        <dbReference type="EMBL" id="MFC7233833.1"/>
    </source>
</evidence>
<name>A0ABD5ZKR2_9EURY</name>
<dbReference type="AlphaFoldDB" id="A0ABD5ZKR2"/>
<feature type="transmembrane region" description="Helical" evidence="1">
    <location>
        <begin position="12"/>
        <end position="30"/>
    </location>
</feature>
<gene>
    <name evidence="2" type="ORF">ACFQJ4_00745</name>
</gene>
<dbReference type="GeneID" id="79265494"/>
<protein>
    <submittedName>
        <fullName evidence="2">Uncharacterized protein</fullName>
    </submittedName>
</protein>